<gene>
    <name evidence="1" type="ORF">METZ01_LOCUS34705</name>
</gene>
<dbReference type="AlphaFoldDB" id="A0A381QR67"/>
<reference evidence="1" key="1">
    <citation type="submission" date="2018-05" db="EMBL/GenBank/DDBJ databases">
        <authorList>
            <person name="Lanie J.A."/>
            <person name="Ng W.-L."/>
            <person name="Kazmierczak K.M."/>
            <person name="Andrzejewski T.M."/>
            <person name="Davidsen T.M."/>
            <person name="Wayne K.J."/>
            <person name="Tettelin H."/>
            <person name="Glass J.I."/>
            <person name="Rusch D."/>
            <person name="Podicherti R."/>
            <person name="Tsui H.-C.T."/>
            <person name="Winkler M.E."/>
        </authorList>
    </citation>
    <scope>NUCLEOTIDE SEQUENCE</scope>
</reference>
<protein>
    <submittedName>
        <fullName evidence="1">Uncharacterized protein</fullName>
    </submittedName>
</protein>
<accession>A0A381QR67</accession>
<proteinExistence type="predicted"/>
<dbReference type="EMBL" id="UINC01001483">
    <property type="protein sequence ID" value="SUZ81851.1"/>
    <property type="molecule type" value="Genomic_DNA"/>
</dbReference>
<name>A0A381QR67_9ZZZZ</name>
<organism evidence="1">
    <name type="scientific">marine metagenome</name>
    <dbReference type="NCBI Taxonomy" id="408172"/>
    <lineage>
        <taxon>unclassified sequences</taxon>
        <taxon>metagenomes</taxon>
        <taxon>ecological metagenomes</taxon>
    </lineage>
</organism>
<evidence type="ECO:0000313" key="1">
    <source>
        <dbReference type="EMBL" id="SUZ81851.1"/>
    </source>
</evidence>
<sequence>MAGLGIILCALRPADGSENKVKVEDQCKQSPISNLADQMWQNLFRACPNGGW</sequence>